<keyword evidence="1" id="KW-1133">Transmembrane helix</keyword>
<sequence>MRCRGRLGGNCCLFRLITFLAAGQIVSRFLIILDLHIVIDTEGAIASDQTMKSEILHDALGTAFASTHFVKWSTAKMMNFFCPAAGENGPGISIPTWKKAIELAMGVALWSAGMGNFISTLVKNAFYERKASRPCLDSSKLKWVARNGANISVDVILSVFLSSCNAGRILTWFQQDPKQSLGVSARQSIPILQHDSSWQFYISTAFTISCWKPF</sequence>
<name>A0A2I0IZD3_PUNGR</name>
<feature type="transmembrane region" description="Helical" evidence="1">
    <location>
        <begin position="12"/>
        <end position="33"/>
    </location>
</feature>
<proteinExistence type="predicted"/>
<reference evidence="2 3" key="1">
    <citation type="submission" date="2017-11" db="EMBL/GenBank/DDBJ databases">
        <title>De-novo sequencing of pomegranate (Punica granatum L.) genome.</title>
        <authorList>
            <person name="Akparov Z."/>
            <person name="Amiraslanov A."/>
            <person name="Hajiyeva S."/>
            <person name="Abbasov M."/>
            <person name="Kaur K."/>
            <person name="Hamwieh A."/>
            <person name="Solovyev V."/>
            <person name="Salamov A."/>
            <person name="Braich B."/>
            <person name="Kosarev P."/>
            <person name="Mahmoud A."/>
            <person name="Hajiyev E."/>
            <person name="Babayeva S."/>
            <person name="Izzatullayeva V."/>
            <person name="Mammadov A."/>
            <person name="Mammadov A."/>
            <person name="Sharifova S."/>
            <person name="Ojaghi J."/>
            <person name="Eynullazada K."/>
            <person name="Bayramov B."/>
            <person name="Abdulazimova A."/>
            <person name="Shahmuradov I."/>
        </authorList>
    </citation>
    <scope>NUCLEOTIDE SEQUENCE [LARGE SCALE GENOMIC DNA]</scope>
    <source>
        <strain evidence="3">cv. AG2017</strain>
        <tissue evidence="2">Leaf</tissue>
    </source>
</reference>
<keyword evidence="1" id="KW-0472">Membrane</keyword>
<gene>
    <name evidence="2" type="ORF">CRG98_030273</name>
</gene>
<evidence type="ECO:0000313" key="3">
    <source>
        <dbReference type="Proteomes" id="UP000233551"/>
    </source>
</evidence>
<organism evidence="2 3">
    <name type="scientific">Punica granatum</name>
    <name type="common">Pomegranate</name>
    <dbReference type="NCBI Taxonomy" id="22663"/>
    <lineage>
        <taxon>Eukaryota</taxon>
        <taxon>Viridiplantae</taxon>
        <taxon>Streptophyta</taxon>
        <taxon>Embryophyta</taxon>
        <taxon>Tracheophyta</taxon>
        <taxon>Spermatophyta</taxon>
        <taxon>Magnoliopsida</taxon>
        <taxon>eudicotyledons</taxon>
        <taxon>Gunneridae</taxon>
        <taxon>Pentapetalae</taxon>
        <taxon>rosids</taxon>
        <taxon>malvids</taxon>
        <taxon>Myrtales</taxon>
        <taxon>Lythraceae</taxon>
        <taxon>Punica</taxon>
    </lineage>
</organism>
<accession>A0A2I0IZD3</accession>
<dbReference type="Proteomes" id="UP000233551">
    <property type="component" value="Unassembled WGS sequence"/>
</dbReference>
<comment type="caution">
    <text evidence="2">The sequence shown here is derived from an EMBL/GenBank/DDBJ whole genome shotgun (WGS) entry which is preliminary data.</text>
</comment>
<dbReference type="AlphaFoldDB" id="A0A2I0IZD3"/>
<evidence type="ECO:0000313" key="2">
    <source>
        <dbReference type="EMBL" id="PKI49345.1"/>
    </source>
</evidence>
<keyword evidence="3" id="KW-1185">Reference proteome</keyword>
<evidence type="ECO:0000256" key="1">
    <source>
        <dbReference type="SAM" id="Phobius"/>
    </source>
</evidence>
<protein>
    <submittedName>
        <fullName evidence="2">Uncharacterized protein</fullName>
    </submittedName>
</protein>
<keyword evidence="1" id="KW-0812">Transmembrane</keyword>
<dbReference type="EMBL" id="PGOL01002250">
    <property type="protein sequence ID" value="PKI49345.1"/>
    <property type="molecule type" value="Genomic_DNA"/>
</dbReference>